<proteinExistence type="predicted"/>
<evidence type="ECO:0000313" key="3">
    <source>
        <dbReference type="Proteomes" id="UP001232245"/>
    </source>
</evidence>
<sequence length="170" mass="19957">MTFGTHLAEGRKRRKLSQQDVAIEVPCSRESISKYETGERQLPKDMYEPILKTLDDPETYFHGWKETSGYVSIPYFDGDYINHQPLNMLYLAKLESAEALEHLKNIRWEKPSNALTEEEREDARKAMKEVLDAAASMVNLVAAFCREYRFSMKDIFKVWHVSLKSRRYKK</sequence>
<dbReference type="InterPro" id="IPR001387">
    <property type="entry name" value="Cro/C1-type_HTH"/>
</dbReference>
<name>A0ABT9Z862_9BACI</name>
<organism evidence="2 3">
    <name type="scientific">Metabacillus niabensis</name>
    <dbReference type="NCBI Taxonomy" id="324854"/>
    <lineage>
        <taxon>Bacteria</taxon>
        <taxon>Bacillati</taxon>
        <taxon>Bacillota</taxon>
        <taxon>Bacilli</taxon>
        <taxon>Bacillales</taxon>
        <taxon>Bacillaceae</taxon>
        <taxon>Metabacillus</taxon>
    </lineage>
</organism>
<reference evidence="2 3" key="1">
    <citation type="submission" date="2023-07" db="EMBL/GenBank/DDBJ databases">
        <title>Genomic Encyclopedia of Type Strains, Phase IV (KMG-IV): sequencing the most valuable type-strain genomes for metagenomic binning, comparative biology and taxonomic classification.</title>
        <authorList>
            <person name="Goeker M."/>
        </authorList>
    </citation>
    <scope>NUCLEOTIDE SEQUENCE [LARGE SCALE GENOMIC DNA]</scope>
    <source>
        <strain evidence="2 3">DSM 17723</strain>
    </source>
</reference>
<dbReference type="SMART" id="SM00530">
    <property type="entry name" value="HTH_XRE"/>
    <property type="match status" value="1"/>
</dbReference>
<protein>
    <submittedName>
        <fullName evidence="2">Transcriptional regulator with XRE-family HTH domain</fullName>
    </submittedName>
</protein>
<accession>A0ABT9Z862</accession>
<dbReference type="SUPFAM" id="SSF47413">
    <property type="entry name" value="lambda repressor-like DNA-binding domains"/>
    <property type="match status" value="1"/>
</dbReference>
<dbReference type="Pfam" id="PF13560">
    <property type="entry name" value="HTH_31"/>
    <property type="match status" value="1"/>
</dbReference>
<feature type="domain" description="HTH cro/C1-type" evidence="1">
    <location>
        <begin position="7"/>
        <end position="61"/>
    </location>
</feature>
<keyword evidence="3" id="KW-1185">Reference proteome</keyword>
<gene>
    <name evidence="2" type="ORF">J2S02_004832</name>
</gene>
<dbReference type="RefSeq" id="WP_174880910.1">
    <property type="nucleotide sequence ID" value="NZ_CADEPK010000283.1"/>
</dbReference>
<evidence type="ECO:0000313" key="2">
    <source>
        <dbReference type="EMBL" id="MDQ0228449.1"/>
    </source>
</evidence>
<dbReference type="PROSITE" id="PS50943">
    <property type="entry name" value="HTH_CROC1"/>
    <property type="match status" value="1"/>
</dbReference>
<comment type="caution">
    <text evidence="2">The sequence shown here is derived from an EMBL/GenBank/DDBJ whole genome shotgun (WGS) entry which is preliminary data.</text>
</comment>
<evidence type="ECO:0000259" key="1">
    <source>
        <dbReference type="PROSITE" id="PS50943"/>
    </source>
</evidence>
<dbReference type="CDD" id="cd00093">
    <property type="entry name" value="HTH_XRE"/>
    <property type="match status" value="1"/>
</dbReference>
<dbReference type="EMBL" id="JAUSTZ010000021">
    <property type="protein sequence ID" value="MDQ0228449.1"/>
    <property type="molecule type" value="Genomic_DNA"/>
</dbReference>
<dbReference type="Proteomes" id="UP001232245">
    <property type="component" value="Unassembled WGS sequence"/>
</dbReference>
<dbReference type="InterPro" id="IPR010982">
    <property type="entry name" value="Lambda_DNA-bd_dom_sf"/>
</dbReference>
<dbReference type="Gene3D" id="1.10.260.40">
    <property type="entry name" value="lambda repressor-like DNA-binding domains"/>
    <property type="match status" value="1"/>
</dbReference>